<comment type="caution">
    <text evidence="1">The sequence shown here is derived from an EMBL/GenBank/DDBJ whole genome shotgun (WGS) entry which is preliminary data.</text>
</comment>
<dbReference type="PANTHER" id="PTHR43405">
    <property type="entry name" value="GLYCOSYL HYDROLASE DIGH"/>
    <property type="match status" value="1"/>
</dbReference>
<gene>
    <name evidence="1" type="ORF">JL107_08115</name>
</gene>
<evidence type="ECO:0000313" key="2">
    <source>
        <dbReference type="Proteomes" id="UP000663801"/>
    </source>
</evidence>
<dbReference type="RefSeq" id="WP_205256516.1">
    <property type="nucleotide sequence ID" value="NZ_BAAAPV010000001.1"/>
</dbReference>
<protein>
    <submittedName>
        <fullName evidence="1">Family 10 glycosylhydrolase</fullName>
    </submittedName>
</protein>
<dbReference type="EMBL" id="JAERWL010000007">
    <property type="protein sequence ID" value="MBM9476402.1"/>
    <property type="molecule type" value="Genomic_DNA"/>
</dbReference>
<name>A0A939C5P5_9ACTN</name>
<keyword evidence="2" id="KW-1185">Reference proteome</keyword>
<dbReference type="InterPro" id="IPR028212">
    <property type="entry name" value="GHL6"/>
</dbReference>
<sequence length="671" mass="73074">MFQTNLREVDADLDEERVLDFVQDFGADAWLVNGGGILSFYPTDLPFQTRNPYLAARDGGDLLGDAVAAAHRRGMKLMARMDFSKVSMAIAEQHPEWCFVGPDGEWQVINGQVSVCPSAGYYQERVFDILDEILDRYPVDGFFFNWFGFNEIDYSGSYRGVSQSASSQHGFAKFSGGRPLPTGPESEDYALWQAWSGGVIRDLAARFRAHLHARRPDICLIRSADVTFYEANNQVGRELWHHATGEAVSAFRAHRPGTPVLVNSVAFVDMPYRMAGEQPEHFAQYLIQTIARGGNPSTYIMGAPGEIPYAALDVASEIIRYHRKNTDSYRGLVPAAHLALVRPDRLSQIEGRHETSTAEFRGLYAALQQCHLPFDVVALESVTDMGRTGGLDRYAVLVLPDVGELDSPTIAVLEAFALAGGRLLLTGASGFDSAGHAQLAGMPAERIVDSVTNALDLKSTYMSSRDPEGGRHFFSPVAPVLGAHHRIEVRGTVESGFVFLPPAPYGPPEKAHGHRSDGQPGYVASDSGDGRVVLVPWTVGRSYHEVGLTSLRDFVVRLVRDLLGDAESVSAHLPEHIEITLQQRPGATLVHLINLSGARRKSFGPPVVTRGGILRLRGAADSETPVSATALVAGEPCTTTVDGADVLVHLPDIHRFEAVEIQNAEGEGAQR</sequence>
<dbReference type="PANTHER" id="PTHR43405:SF1">
    <property type="entry name" value="GLYCOSYL HYDROLASE DIGH"/>
    <property type="match status" value="1"/>
</dbReference>
<dbReference type="InterPro" id="IPR052177">
    <property type="entry name" value="Divisome_Glycosyl_Hydrolase"/>
</dbReference>
<dbReference type="Proteomes" id="UP000663801">
    <property type="component" value="Unassembled WGS sequence"/>
</dbReference>
<organism evidence="1 2">
    <name type="scientific">Nakamurella flavida</name>
    <dbReference type="NCBI Taxonomy" id="363630"/>
    <lineage>
        <taxon>Bacteria</taxon>
        <taxon>Bacillati</taxon>
        <taxon>Actinomycetota</taxon>
        <taxon>Actinomycetes</taxon>
        <taxon>Nakamurellales</taxon>
        <taxon>Nakamurellaceae</taxon>
        <taxon>Nakamurella</taxon>
    </lineage>
</organism>
<dbReference type="CDD" id="cd03143">
    <property type="entry name" value="A4_beta-galactosidase_middle_domain"/>
    <property type="match status" value="1"/>
</dbReference>
<proteinExistence type="predicted"/>
<dbReference type="Gene3D" id="3.20.20.80">
    <property type="entry name" value="Glycosidases"/>
    <property type="match status" value="1"/>
</dbReference>
<dbReference type="SUPFAM" id="SSF51445">
    <property type="entry name" value="(Trans)glycosidases"/>
    <property type="match status" value="1"/>
</dbReference>
<accession>A0A939C5P5</accession>
<reference evidence="1" key="1">
    <citation type="submission" date="2021-01" db="EMBL/GenBank/DDBJ databases">
        <title>KCTC 19127 draft genome.</title>
        <authorList>
            <person name="An D."/>
        </authorList>
    </citation>
    <scope>NUCLEOTIDE SEQUENCE</scope>
    <source>
        <strain evidence="1">KCTC 19127</strain>
    </source>
</reference>
<evidence type="ECO:0000313" key="1">
    <source>
        <dbReference type="EMBL" id="MBM9476402.1"/>
    </source>
</evidence>
<dbReference type="Pfam" id="PF14871">
    <property type="entry name" value="GHL6"/>
    <property type="match status" value="1"/>
</dbReference>
<dbReference type="Gene3D" id="3.40.50.880">
    <property type="match status" value="1"/>
</dbReference>
<dbReference type="AlphaFoldDB" id="A0A939C5P5"/>
<dbReference type="InterPro" id="IPR017853">
    <property type="entry name" value="GH"/>
</dbReference>
<dbReference type="InterPro" id="IPR029062">
    <property type="entry name" value="Class_I_gatase-like"/>
</dbReference>